<gene>
    <name evidence="2" type="ORF">FN960_14170</name>
</gene>
<evidence type="ECO:0000313" key="2">
    <source>
        <dbReference type="EMBL" id="TSB46073.1"/>
    </source>
</evidence>
<dbReference type="PROSITE" id="PS51186">
    <property type="entry name" value="GNAT"/>
    <property type="match status" value="1"/>
</dbReference>
<dbReference type="InterPro" id="IPR016181">
    <property type="entry name" value="Acyl_CoA_acyltransferase"/>
</dbReference>
<accession>A0A553ZXA7</accession>
<sequence>MTLNEYMLMRPLKSEDMKRYWELAYKESNPEWKKWDAPYYEHQALPYESFLKDVSNHYMEQQDVFGLFVDNILIGTVSYYWEHEPSNWLETGIIIYDSSKWNEGYGTPFLKAWITHLFETLPLVRVGFTTWSGNMRMMRLGDKLGMTLEARLRKCRLYQGTYYDSIRYGVLREEWNNI</sequence>
<dbReference type="Pfam" id="PF13302">
    <property type="entry name" value="Acetyltransf_3"/>
    <property type="match status" value="1"/>
</dbReference>
<dbReference type="EMBL" id="VLXZ01000008">
    <property type="protein sequence ID" value="TSB46073.1"/>
    <property type="molecule type" value="Genomic_DNA"/>
</dbReference>
<comment type="caution">
    <text evidence="2">The sequence shown here is derived from an EMBL/GenBank/DDBJ whole genome shotgun (WGS) entry which is preliminary data.</text>
</comment>
<dbReference type="SUPFAM" id="SSF55729">
    <property type="entry name" value="Acyl-CoA N-acyltransferases (Nat)"/>
    <property type="match status" value="1"/>
</dbReference>
<keyword evidence="3" id="KW-1185">Reference proteome</keyword>
<dbReference type="Proteomes" id="UP000318521">
    <property type="component" value="Unassembled WGS sequence"/>
</dbReference>
<dbReference type="AlphaFoldDB" id="A0A553ZXA7"/>
<reference evidence="2 3" key="1">
    <citation type="submission" date="2019-07" db="EMBL/GenBank/DDBJ databases">
        <authorList>
            <person name="Park Y.J."/>
            <person name="Jeong S.E."/>
            <person name="Jung H.S."/>
        </authorList>
    </citation>
    <scope>NUCLEOTIDE SEQUENCE [LARGE SCALE GENOMIC DNA]</scope>
    <source>
        <strain evidence="3">P16(2019)</strain>
    </source>
</reference>
<keyword evidence="2" id="KW-0808">Transferase</keyword>
<dbReference type="PANTHER" id="PTHR43415:SF4">
    <property type="entry name" value="N-ACETYLTRANSFERASE DOMAIN-CONTAINING PROTEIN"/>
    <property type="match status" value="1"/>
</dbReference>
<dbReference type="GO" id="GO:0016747">
    <property type="term" value="F:acyltransferase activity, transferring groups other than amino-acyl groups"/>
    <property type="evidence" value="ECO:0007669"/>
    <property type="project" value="InterPro"/>
</dbReference>
<name>A0A553ZXA7_9BACI</name>
<dbReference type="PANTHER" id="PTHR43415">
    <property type="entry name" value="SPERMIDINE N(1)-ACETYLTRANSFERASE"/>
    <property type="match status" value="1"/>
</dbReference>
<organism evidence="2 3">
    <name type="scientific">Alkalicoccobacillus porphyridii</name>
    <dbReference type="NCBI Taxonomy" id="2597270"/>
    <lineage>
        <taxon>Bacteria</taxon>
        <taxon>Bacillati</taxon>
        <taxon>Bacillota</taxon>
        <taxon>Bacilli</taxon>
        <taxon>Bacillales</taxon>
        <taxon>Bacillaceae</taxon>
        <taxon>Alkalicoccobacillus</taxon>
    </lineage>
</organism>
<dbReference type="Gene3D" id="3.40.630.30">
    <property type="match status" value="1"/>
</dbReference>
<dbReference type="OrthoDB" id="9795206at2"/>
<protein>
    <submittedName>
        <fullName evidence="2">GNAT family N-acetyltransferase</fullName>
    </submittedName>
</protein>
<proteinExistence type="predicted"/>
<dbReference type="InterPro" id="IPR000182">
    <property type="entry name" value="GNAT_dom"/>
</dbReference>
<evidence type="ECO:0000313" key="3">
    <source>
        <dbReference type="Proteomes" id="UP000318521"/>
    </source>
</evidence>
<feature type="domain" description="N-acetyltransferase" evidence="1">
    <location>
        <begin position="7"/>
        <end position="169"/>
    </location>
</feature>
<evidence type="ECO:0000259" key="1">
    <source>
        <dbReference type="PROSITE" id="PS51186"/>
    </source>
</evidence>